<dbReference type="InterPro" id="IPR001623">
    <property type="entry name" value="DnaJ_domain"/>
</dbReference>
<dbReference type="GO" id="GO:0051087">
    <property type="term" value="F:protein-folding chaperone binding"/>
    <property type="evidence" value="ECO:0007669"/>
    <property type="project" value="TreeGrafter"/>
</dbReference>
<dbReference type="GO" id="GO:0036503">
    <property type="term" value="P:ERAD pathway"/>
    <property type="evidence" value="ECO:0007669"/>
    <property type="project" value="TreeGrafter"/>
</dbReference>
<feature type="transmembrane region" description="Helical" evidence="3">
    <location>
        <begin position="168"/>
        <end position="185"/>
    </location>
</feature>
<dbReference type="PROSITE" id="PS50076">
    <property type="entry name" value="DNAJ_2"/>
    <property type="match status" value="1"/>
</dbReference>
<feature type="transmembrane region" description="Helical" evidence="3">
    <location>
        <begin position="232"/>
        <end position="252"/>
    </location>
</feature>
<keyword evidence="3" id="KW-0472">Membrane</keyword>
<dbReference type="EMBL" id="JAACJK010000219">
    <property type="protein sequence ID" value="KAF5317412.1"/>
    <property type="molecule type" value="Genomic_DNA"/>
</dbReference>
<dbReference type="PANTHER" id="PTHR44360:SF1">
    <property type="entry name" value="DNAJ HOMOLOG SUBFAMILY B MEMBER 9"/>
    <property type="match status" value="1"/>
</dbReference>
<sequence length="584" mass="64638">MWSSLASLGGWSVVPDFASKHLLQFAYTTPLICRTLRLTPSAPNTTAYRRHYGITFALVVLGYLLYTLVDKAIHTPPNFYEILGVPYTVDDNGLKLAFRHFARRNHPDRPGVGKAGEELFMHVRDVFEALKDPAVRFAYDRFGPDVLRWKSRCSTPGDFLWHGLTNSAGYHIAGLAFLLFWSVLGRSTSFTFWRYTLYFTLLAAELALILSPSPSPSNRHLTPLYYIFPNRVVYQHILFLHQIFMFLNVALFRVTPYLLPIDEFDDPRVEAALTERTIALVNVADRETSKMIHTELQSIAAPESTTTPSPSAHDPGFGPLPQHPSFARMEPVTAQTAMALLTELAPEIEQLILETNLKRGDGPLKGAWEAAVRRAFERAVEEAVLRESEAREGREEAGTQTYVVDEAVSGPFSPPSSFLEESLEGRASMSRDTTPTPATPGRSRTHIIKAEEEETHFQTQPTSPNGNGVAGSGYFMPSTPPSSRGLQKGVNRTPRSMIRSVPRTPGELPSPRPSPSPPPSPYMPLSSPGARRILQRSFAGQGAASPGVSFPVGNGRGAKLEDEEAELFLQQMVAERMRGRSVSC</sequence>
<evidence type="ECO:0000259" key="4">
    <source>
        <dbReference type="PROSITE" id="PS50076"/>
    </source>
</evidence>
<dbReference type="Gene3D" id="1.10.287.110">
    <property type="entry name" value="DnaJ domain"/>
    <property type="match status" value="1"/>
</dbReference>
<dbReference type="GO" id="GO:0051787">
    <property type="term" value="F:misfolded protein binding"/>
    <property type="evidence" value="ECO:0007669"/>
    <property type="project" value="TreeGrafter"/>
</dbReference>
<feature type="domain" description="J" evidence="4">
    <location>
        <begin position="78"/>
        <end position="143"/>
    </location>
</feature>
<evidence type="ECO:0000256" key="3">
    <source>
        <dbReference type="SAM" id="Phobius"/>
    </source>
</evidence>
<dbReference type="Pfam" id="PF00226">
    <property type="entry name" value="DnaJ"/>
    <property type="match status" value="1"/>
</dbReference>
<organism evidence="5 6">
    <name type="scientific">Ephemerocybe angulata</name>
    <dbReference type="NCBI Taxonomy" id="980116"/>
    <lineage>
        <taxon>Eukaryota</taxon>
        <taxon>Fungi</taxon>
        <taxon>Dikarya</taxon>
        <taxon>Basidiomycota</taxon>
        <taxon>Agaricomycotina</taxon>
        <taxon>Agaricomycetes</taxon>
        <taxon>Agaricomycetidae</taxon>
        <taxon>Agaricales</taxon>
        <taxon>Agaricineae</taxon>
        <taxon>Psathyrellaceae</taxon>
        <taxon>Ephemerocybe</taxon>
    </lineage>
</organism>
<comment type="caution">
    <text evidence="5">The sequence shown here is derived from an EMBL/GenBank/DDBJ whole genome shotgun (WGS) entry which is preliminary data.</text>
</comment>
<reference evidence="5 6" key="1">
    <citation type="journal article" date="2020" name="ISME J.">
        <title>Uncovering the hidden diversity of litter-decomposition mechanisms in mushroom-forming fungi.</title>
        <authorList>
            <person name="Floudas D."/>
            <person name="Bentzer J."/>
            <person name="Ahren D."/>
            <person name="Johansson T."/>
            <person name="Persson P."/>
            <person name="Tunlid A."/>
        </authorList>
    </citation>
    <scope>NUCLEOTIDE SEQUENCE [LARGE SCALE GENOMIC DNA]</scope>
    <source>
        <strain evidence="5 6">CBS 175.51</strain>
    </source>
</reference>
<feature type="region of interest" description="Disordered" evidence="2">
    <location>
        <begin position="387"/>
        <end position="556"/>
    </location>
</feature>
<dbReference type="PRINTS" id="PR00625">
    <property type="entry name" value="JDOMAIN"/>
</dbReference>
<proteinExistence type="predicted"/>
<protein>
    <recommendedName>
        <fullName evidence="4">J domain-containing protein</fullName>
    </recommendedName>
</protein>
<dbReference type="SMART" id="SM00271">
    <property type="entry name" value="DnaJ"/>
    <property type="match status" value="1"/>
</dbReference>
<dbReference type="PANTHER" id="PTHR44360">
    <property type="entry name" value="DNAJ HOMOLOG SUBFAMILY B MEMBER 9"/>
    <property type="match status" value="1"/>
</dbReference>
<keyword evidence="1" id="KW-0143">Chaperone</keyword>
<feature type="transmembrane region" description="Helical" evidence="3">
    <location>
        <begin position="192"/>
        <end position="212"/>
    </location>
</feature>
<feature type="compositionally biased region" description="Polar residues" evidence="2">
    <location>
        <begin position="457"/>
        <end position="466"/>
    </location>
</feature>
<keyword evidence="6" id="KW-1185">Reference proteome</keyword>
<evidence type="ECO:0000313" key="6">
    <source>
        <dbReference type="Proteomes" id="UP000541558"/>
    </source>
</evidence>
<accession>A0A8H5EYY3</accession>
<dbReference type="InterPro" id="IPR051948">
    <property type="entry name" value="Hsp70_co-chaperone_J-domain"/>
</dbReference>
<feature type="compositionally biased region" description="Low complexity" evidence="2">
    <location>
        <begin position="409"/>
        <end position="420"/>
    </location>
</feature>
<evidence type="ECO:0000313" key="5">
    <source>
        <dbReference type="EMBL" id="KAF5317412.1"/>
    </source>
</evidence>
<evidence type="ECO:0000256" key="1">
    <source>
        <dbReference type="ARBA" id="ARBA00023186"/>
    </source>
</evidence>
<feature type="compositionally biased region" description="Basic and acidic residues" evidence="2">
    <location>
        <begin position="387"/>
        <end position="397"/>
    </location>
</feature>
<dbReference type="InterPro" id="IPR036869">
    <property type="entry name" value="J_dom_sf"/>
</dbReference>
<feature type="compositionally biased region" description="Pro residues" evidence="2">
    <location>
        <begin position="508"/>
        <end position="522"/>
    </location>
</feature>
<dbReference type="AlphaFoldDB" id="A0A8H5EYY3"/>
<dbReference type="OrthoDB" id="10250354at2759"/>
<feature type="transmembrane region" description="Helical" evidence="3">
    <location>
        <begin position="52"/>
        <end position="69"/>
    </location>
</feature>
<gene>
    <name evidence="5" type="ORF">D9611_003726</name>
</gene>
<name>A0A8H5EYY3_9AGAR</name>
<dbReference type="CDD" id="cd06257">
    <property type="entry name" value="DnaJ"/>
    <property type="match status" value="1"/>
</dbReference>
<keyword evidence="3" id="KW-0812">Transmembrane</keyword>
<keyword evidence="3" id="KW-1133">Transmembrane helix</keyword>
<dbReference type="SUPFAM" id="SSF46565">
    <property type="entry name" value="Chaperone J-domain"/>
    <property type="match status" value="1"/>
</dbReference>
<dbReference type="Proteomes" id="UP000541558">
    <property type="component" value="Unassembled WGS sequence"/>
</dbReference>
<evidence type="ECO:0000256" key="2">
    <source>
        <dbReference type="SAM" id="MobiDB-lite"/>
    </source>
</evidence>
<dbReference type="GO" id="GO:0005783">
    <property type="term" value="C:endoplasmic reticulum"/>
    <property type="evidence" value="ECO:0007669"/>
    <property type="project" value="TreeGrafter"/>
</dbReference>